<dbReference type="PROSITE" id="PS50948">
    <property type="entry name" value="PAN"/>
    <property type="match status" value="1"/>
</dbReference>
<evidence type="ECO:0000259" key="2">
    <source>
        <dbReference type="PROSITE" id="PS50948"/>
    </source>
</evidence>
<protein>
    <recommendedName>
        <fullName evidence="2">Apple domain-containing protein</fullName>
    </recommendedName>
</protein>
<dbReference type="InterPro" id="IPR003609">
    <property type="entry name" value="Pan_app"/>
</dbReference>
<dbReference type="Gene3D" id="3.50.4.10">
    <property type="entry name" value="Hepatocyte Growth Factor"/>
    <property type="match status" value="2"/>
</dbReference>
<feature type="domain" description="Apple" evidence="2">
    <location>
        <begin position="19"/>
        <end position="109"/>
    </location>
</feature>
<accession>A0A0L8HWF0</accession>
<proteinExistence type="predicted"/>
<evidence type="ECO:0000313" key="3">
    <source>
        <dbReference type="EMBL" id="KOF93514.1"/>
    </source>
</evidence>
<reference evidence="3" key="1">
    <citation type="submission" date="2015-07" db="EMBL/GenBank/DDBJ databases">
        <title>MeaNS - Measles Nucleotide Surveillance Program.</title>
        <authorList>
            <person name="Tran T."/>
            <person name="Druce J."/>
        </authorList>
    </citation>
    <scope>NUCLEOTIDE SEQUENCE</scope>
    <source>
        <strain evidence="3">UCB-OBI-ISO-001</strain>
        <tissue evidence="3">Gonad</tissue>
    </source>
</reference>
<organism evidence="3">
    <name type="scientific">Octopus bimaculoides</name>
    <name type="common">California two-spotted octopus</name>
    <dbReference type="NCBI Taxonomy" id="37653"/>
    <lineage>
        <taxon>Eukaryota</taxon>
        <taxon>Metazoa</taxon>
        <taxon>Spiralia</taxon>
        <taxon>Lophotrochozoa</taxon>
        <taxon>Mollusca</taxon>
        <taxon>Cephalopoda</taxon>
        <taxon>Coleoidea</taxon>
        <taxon>Octopodiformes</taxon>
        <taxon>Octopoda</taxon>
        <taxon>Incirrata</taxon>
        <taxon>Octopodidae</taxon>
        <taxon>Octopus</taxon>
    </lineage>
</organism>
<gene>
    <name evidence="3" type="ORF">OCBIM_22004298mg</name>
</gene>
<dbReference type="Pfam" id="PF14295">
    <property type="entry name" value="PAN_4"/>
    <property type="match status" value="1"/>
</dbReference>
<dbReference type="KEGG" id="obi:106868215"/>
<dbReference type="SMART" id="SM00473">
    <property type="entry name" value="PAN_AP"/>
    <property type="match status" value="2"/>
</dbReference>
<dbReference type="AlphaFoldDB" id="A0A0L8HWF0"/>
<evidence type="ECO:0000256" key="1">
    <source>
        <dbReference type="SAM" id="SignalP"/>
    </source>
</evidence>
<keyword evidence="1" id="KW-0732">Signal</keyword>
<sequence length="279" mass="32466">MNMKIHFVLRFTLYLFVICRGQGNESNYNRPKFIKVTNATIKKDYMQKIEVNNSEECAGLCYQKDECHSFVFDHSNETCELYKASTETHRLRISNADFYQFKYMSKNGCPVSVIYGAKFDEHNAAAGQVKPLLDCLQSCYQEPQCNAVTYNLDSSLCIMTNYTSLNATVIIVHNHWLHIEFIKSYKFQIQYNLDRIKSPANCTLRNLRLAYFKNEANGSGVTRTNRYTRKMNSKTFFKTLRGSKYKFQSRISCAASCDLLKRCIGFIYVNEKCILKTEY</sequence>
<feature type="signal peptide" evidence="1">
    <location>
        <begin position="1"/>
        <end position="21"/>
    </location>
</feature>
<dbReference type="EMBL" id="KQ417146">
    <property type="protein sequence ID" value="KOF93514.1"/>
    <property type="molecule type" value="Genomic_DNA"/>
</dbReference>
<name>A0A0L8HWF0_OCTBM</name>
<dbReference type="Pfam" id="PF00024">
    <property type="entry name" value="PAN_1"/>
    <property type="match status" value="2"/>
</dbReference>
<feature type="chain" id="PRO_5005584075" description="Apple domain-containing protein" evidence="1">
    <location>
        <begin position="22"/>
        <end position="279"/>
    </location>
</feature>
<dbReference type="SUPFAM" id="SSF57414">
    <property type="entry name" value="Hairpin loop containing domain-like"/>
    <property type="match status" value="2"/>
</dbReference>